<comment type="caution">
    <text evidence="2">The sequence shown here is derived from an EMBL/GenBank/DDBJ whole genome shotgun (WGS) entry which is preliminary data.</text>
</comment>
<keyword evidence="3" id="KW-1185">Reference proteome</keyword>
<proteinExistence type="predicted"/>
<feature type="chain" id="PRO_5021793612" evidence="1">
    <location>
        <begin position="30"/>
        <end position="454"/>
    </location>
</feature>
<dbReference type="OrthoDB" id="4328722at2"/>
<dbReference type="EMBL" id="VIWT01000003">
    <property type="protein sequence ID" value="TWF90540.1"/>
    <property type="molecule type" value="Genomic_DNA"/>
</dbReference>
<evidence type="ECO:0000313" key="3">
    <source>
        <dbReference type="Proteomes" id="UP000317940"/>
    </source>
</evidence>
<gene>
    <name evidence="2" type="ORF">FHX73_13587</name>
</gene>
<protein>
    <submittedName>
        <fullName evidence="2">Uncharacterized protein</fullName>
    </submittedName>
</protein>
<dbReference type="Proteomes" id="UP000317940">
    <property type="component" value="Unassembled WGS sequence"/>
</dbReference>
<name>A0A561TTV2_9ACTN</name>
<organism evidence="2 3">
    <name type="scientific">Kitasatospora viridis</name>
    <dbReference type="NCBI Taxonomy" id="281105"/>
    <lineage>
        <taxon>Bacteria</taxon>
        <taxon>Bacillati</taxon>
        <taxon>Actinomycetota</taxon>
        <taxon>Actinomycetes</taxon>
        <taxon>Kitasatosporales</taxon>
        <taxon>Streptomycetaceae</taxon>
        <taxon>Kitasatospora</taxon>
    </lineage>
</organism>
<dbReference type="RefSeq" id="WP_145909731.1">
    <property type="nucleotide sequence ID" value="NZ_BAAAMZ010000001.1"/>
</dbReference>
<dbReference type="AlphaFoldDB" id="A0A561TTV2"/>
<accession>A0A561TTV2</accession>
<feature type="signal peptide" evidence="1">
    <location>
        <begin position="1"/>
        <end position="29"/>
    </location>
</feature>
<keyword evidence="1" id="KW-0732">Signal</keyword>
<evidence type="ECO:0000256" key="1">
    <source>
        <dbReference type="SAM" id="SignalP"/>
    </source>
</evidence>
<sequence>MSIRRLTLPVLATSAVLLLWSGGLPAAYAADAARPATTLPAALAAPDATPSAVTVATPTGGDAPAKADAPALALSSYDPHSGQAVLSAHGPAAPQAAAGLHPGQLIDSPPSAAAPHGALVKVTGVQKTGDAVRVSTRPATLPELLGHTKAALQAPVSPAAFSVQPQVKGLQVTYDSTGLTSADGSISGGLGLSANATVPLPNGSSATLAGSVELDPTIDFSYQGGLGALAPQQARVGFQLGAHADWHVTAGLTATGTPLSIPIANLSASPVVMVGALPVVINLDLTLSADISADGTVSIDAKQSYDGSWGVHSDYAQGQGWTTSTDPSTSTVTPLALDLSGDASVKTGLVAQASVSLYDALGVKASIEPYLRTAVHGSVVLDGTGAAPVVNGTVSLYGGLDIDGALFARLAILGTTLAEQDLPFLTFEREWPIDSWSTGGAPTALPGASAGSSS</sequence>
<evidence type="ECO:0000313" key="2">
    <source>
        <dbReference type="EMBL" id="TWF90540.1"/>
    </source>
</evidence>
<reference evidence="2 3" key="1">
    <citation type="submission" date="2019-06" db="EMBL/GenBank/DDBJ databases">
        <title>Sequencing the genomes of 1000 actinobacteria strains.</title>
        <authorList>
            <person name="Klenk H.-P."/>
        </authorList>
    </citation>
    <scope>NUCLEOTIDE SEQUENCE [LARGE SCALE GENOMIC DNA]</scope>
    <source>
        <strain evidence="2 3">DSM 44826</strain>
    </source>
</reference>